<evidence type="ECO:0000313" key="1">
    <source>
        <dbReference type="EMBL" id="CAG8462502.1"/>
    </source>
</evidence>
<gene>
    <name evidence="1" type="ORF">RFULGI_LOCUS745</name>
</gene>
<keyword evidence="2" id="KW-1185">Reference proteome</keyword>
<feature type="non-terminal residue" evidence="1">
    <location>
        <position position="1"/>
    </location>
</feature>
<dbReference type="AlphaFoldDB" id="A0A9N8Z328"/>
<dbReference type="Proteomes" id="UP000789396">
    <property type="component" value="Unassembled WGS sequence"/>
</dbReference>
<proteinExistence type="predicted"/>
<accession>A0A9N8Z328</accession>
<reference evidence="1" key="1">
    <citation type="submission" date="2021-06" db="EMBL/GenBank/DDBJ databases">
        <authorList>
            <person name="Kallberg Y."/>
            <person name="Tangrot J."/>
            <person name="Rosling A."/>
        </authorList>
    </citation>
    <scope>NUCLEOTIDE SEQUENCE</scope>
    <source>
        <strain evidence="1">IN212</strain>
    </source>
</reference>
<dbReference type="OrthoDB" id="2472112at2759"/>
<dbReference type="EMBL" id="CAJVPZ010000363">
    <property type="protein sequence ID" value="CAG8462502.1"/>
    <property type="molecule type" value="Genomic_DNA"/>
</dbReference>
<organism evidence="1 2">
    <name type="scientific">Racocetra fulgida</name>
    <dbReference type="NCBI Taxonomy" id="60492"/>
    <lineage>
        <taxon>Eukaryota</taxon>
        <taxon>Fungi</taxon>
        <taxon>Fungi incertae sedis</taxon>
        <taxon>Mucoromycota</taxon>
        <taxon>Glomeromycotina</taxon>
        <taxon>Glomeromycetes</taxon>
        <taxon>Diversisporales</taxon>
        <taxon>Gigasporaceae</taxon>
        <taxon>Racocetra</taxon>
    </lineage>
</organism>
<name>A0A9N8Z328_9GLOM</name>
<evidence type="ECO:0000313" key="2">
    <source>
        <dbReference type="Proteomes" id="UP000789396"/>
    </source>
</evidence>
<sequence>ERQEKIERIQNVVIRNQIIDLVNYNIQTSSYEQSESGTINLSNIVHTSMLDDNENNSKNIIEDIDSKKNNTNANNSDNITDEDLTNDKSIIKEWTKIDKNENNELEENKEPEEISIDTLVTINRLNCHPADHEKSKIELQYLFSHILTQLLFVYTFKQDIENVEATQ</sequence>
<comment type="caution">
    <text evidence="1">The sequence shown here is derived from an EMBL/GenBank/DDBJ whole genome shotgun (WGS) entry which is preliminary data.</text>
</comment>
<protein>
    <submittedName>
        <fullName evidence="1">17628_t:CDS:1</fullName>
    </submittedName>
</protein>